<dbReference type="AlphaFoldDB" id="A0A2S6GZE0"/>
<proteinExistence type="predicted"/>
<dbReference type="Pfam" id="PF19054">
    <property type="entry name" value="DUF5753"/>
    <property type="match status" value="1"/>
</dbReference>
<accession>A0A2S6GZE0</accession>
<gene>
    <name evidence="2" type="ORF">CLV40_102509</name>
</gene>
<organism evidence="2 3">
    <name type="scientific">Actinokineospora auranticolor</name>
    <dbReference type="NCBI Taxonomy" id="155976"/>
    <lineage>
        <taxon>Bacteria</taxon>
        <taxon>Bacillati</taxon>
        <taxon>Actinomycetota</taxon>
        <taxon>Actinomycetes</taxon>
        <taxon>Pseudonocardiales</taxon>
        <taxon>Pseudonocardiaceae</taxon>
        <taxon>Actinokineospora</taxon>
    </lineage>
</organism>
<comment type="caution">
    <text evidence="2">The sequence shown here is derived from an EMBL/GenBank/DDBJ whole genome shotgun (WGS) entry which is preliminary data.</text>
</comment>
<keyword evidence="3" id="KW-1185">Reference proteome</keyword>
<dbReference type="EMBL" id="PTIX01000002">
    <property type="protein sequence ID" value="PPK70593.1"/>
    <property type="molecule type" value="Genomic_DNA"/>
</dbReference>
<protein>
    <recommendedName>
        <fullName evidence="1">DUF5753 domain-containing protein</fullName>
    </recommendedName>
</protein>
<name>A0A2S6GZE0_9PSEU</name>
<evidence type="ECO:0000259" key="1">
    <source>
        <dbReference type="Pfam" id="PF19054"/>
    </source>
</evidence>
<dbReference type="Proteomes" id="UP000239203">
    <property type="component" value="Unassembled WGS sequence"/>
</dbReference>
<dbReference type="InterPro" id="IPR043917">
    <property type="entry name" value="DUF5753"/>
</dbReference>
<reference evidence="2 3" key="1">
    <citation type="submission" date="2018-02" db="EMBL/GenBank/DDBJ databases">
        <title>Genomic Encyclopedia of Archaeal and Bacterial Type Strains, Phase II (KMG-II): from individual species to whole genera.</title>
        <authorList>
            <person name="Goeker M."/>
        </authorList>
    </citation>
    <scope>NUCLEOTIDE SEQUENCE [LARGE SCALE GENOMIC DNA]</scope>
    <source>
        <strain evidence="2 3">YU 961-1</strain>
    </source>
</reference>
<feature type="domain" description="DUF5753" evidence="1">
    <location>
        <begin position="1"/>
        <end position="126"/>
    </location>
</feature>
<sequence length="132" mass="14661">MARAAMLHKPDALHLWAIMSEAALRILVGGRVVMRDQLAHLLEMAELPSVTMQIVPFGRGAHPAIGFAFSVMRFPDGGNDVVYLEELTLASYLDRADDPQREAYVTVWESTVKAALDAKESVRLVDSVRREL</sequence>
<evidence type="ECO:0000313" key="2">
    <source>
        <dbReference type="EMBL" id="PPK70593.1"/>
    </source>
</evidence>
<evidence type="ECO:0000313" key="3">
    <source>
        <dbReference type="Proteomes" id="UP000239203"/>
    </source>
</evidence>